<dbReference type="Proteomes" id="UP000712600">
    <property type="component" value="Unassembled WGS sequence"/>
</dbReference>
<reference evidence="4" key="1">
    <citation type="submission" date="2019-12" db="EMBL/GenBank/DDBJ databases">
        <title>Genome sequencing and annotation of Brassica cretica.</title>
        <authorList>
            <person name="Studholme D.J."/>
            <person name="Sarris P."/>
        </authorList>
    </citation>
    <scope>NUCLEOTIDE SEQUENCE</scope>
    <source>
        <strain evidence="4">PFS-109/04</strain>
        <tissue evidence="4">Leaf</tissue>
    </source>
</reference>
<evidence type="ECO:0000313" key="5">
    <source>
        <dbReference type="Proteomes" id="UP000712600"/>
    </source>
</evidence>
<feature type="compositionally biased region" description="Basic and acidic residues" evidence="1">
    <location>
        <begin position="257"/>
        <end position="267"/>
    </location>
</feature>
<protein>
    <recommendedName>
        <fullName evidence="6">DUF4283 domain-containing protein</fullName>
    </recommendedName>
</protein>
<dbReference type="AlphaFoldDB" id="A0A8S9S8L2"/>
<dbReference type="InterPro" id="IPR025558">
    <property type="entry name" value="DUF4283"/>
</dbReference>
<evidence type="ECO:0008006" key="6">
    <source>
        <dbReference type="Google" id="ProtNLM"/>
    </source>
</evidence>
<feature type="compositionally biased region" description="Basic and acidic residues" evidence="1">
    <location>
        <begin position="289"/>
        <end position="303"/>
    </location>
</feature>
<feature type="domain" description="DUF4283" evidence="2">
    <location>
        <begin position="40"/>
        <end position="119"/>
    </location>
</feature>
<name>A0A8S9S8L2_BRACR</name>
<feature type="compositionally biased region" description="Basic and acidic residues" evidence="1">
    <location>
        <begin position="381"/>
        <end position="396"/>
    </location>
</feature>
<comment type="caution">
    <text evidence="4">The sequence shown here is derived from an EMBL/GenBank/DDBJ whole genome shotgun (WGS) entry which is preliminary data.</text>
</comment>
<proteinExistence type="predicted"/>
<evidence type="ECO:0000256" key="1">
    <source>
        <dbReference type="SAM" id="MobiDB-lite"/>
    </source>
</evidence>
<dbReference type="Pfam" id="PF14111">
    <property type="entry name" value="DUF4283"/>
    <property type="match status" value="1"/>
</dbReference>
<organism evidence="4 5">
    <name type="scientific">Brassica cretica</name>
    <name type="common">Mustard</name>
    <dbReference type="NCBI Taxonomy" id="69181"/>
    <lineage>
        <taxon>Eukaryota</taxon>
        <taxon>Viridiplantae</taxon>
        <taxon>Streptophyta</taxon>
        <taxon>Embryophyta</taxon>
        <taxon>Tracheophyta</taxon>
        <taxon>Spermatophyta</taxon>
        <taxon>Magnoliopsida</taxon>
        <taxon>eudicotyledons</taxon>
        <taxon>Gunneridae</taxon>
        <taxon>Pentapetalae</taxon>
        <taxon>rosids</taxon>
        <taxon>malvids</taxon>
        <taxon>Brassicales</taxon>
        <taxon>Brassicaceae</taxon>
        <taxon>Brassiceae</taxon>
        <taxon>Brassica</taxon>
    </lineage>
</organism>
<evidence type="ECO:0000313" key="4">
    <source>
        <dbReference type="EMBL" id="KAF3589123.1"/>
    </source>
</evidence>
<dbReference type="Pfam" id="PF14392">
    <property type="entry name" value="zf-CCHC_4"/>
    <property type="match status" value="1"/>
</dbReference>
<sequence>MNLHRKKKESSLLHELKELQLLGEGEFVDIPELENEDLIEENSRSIIVRCLNPIVHKVGGLVKALPPIWGLEESVTGRGVDENKVQFFFQHEQNLHYVLNKGPWFVNGWIVSLEQWTPHPGTDFLCKIPFWIRVRGILVHLLKKQAVEGLLGPLGRVEEVELHAKNLSSVEYVRALVWIDTEEPLQFRRTARFKSGEIVPTELEYEKLIKVCFTCKRLTHDQLYCPMQGGLAVESRGARGSEKQADRPDTLAGSSRQRKEDHGKRSEIQQSSKGGRTAKTIQTSLRTMEPIRRRGSEKKEKNVTGDSSRVWLPKKAHSLPQKGVGGSRSTEESSAFPKSRSPSQGKPSMGASSGASQDSASVFNRLGAHKEIYPHSGAQGEEEKATPSVFERLRGL</sequence>
<dbReference type="PANTHER" id="PTHR31286">
    <property type="entry name" value="GLYCINE-RICH CELL WALL STRUCTURAL PROTEIN 1.8-LIKE"/>
    <property type="match status" value="1"/>
</dbReference>
<feature type="compositionally biased region" description="Polar residues" evidence="1">
    <location>
        <begin position="268"/>
        <end position="286"/>
    </location>
</feature>
<feature type="region of interest" description="Disordered" evidence="1">
    <location>
        <begin position="236"/>
        <end position="396"/>
    </location>
</feature>
<feature type="compositionally biased region" description="Low complexity" evidence="1">
    <location>
        <begin position="348"/>
        <end position="361"/>
    </location>
</feature>
<evidence type="ECO:0000259" key="3">
    <source>
        <dbReference type="Pfam" id="PF14392"/>
    </source>
</evidence>
<dbReference type="EMBL" id="QGKX02000088">
    <property type="protein sequence ID" value="KAF3589123.1"/>
    <property type="molecule type" value="Genomic_DNA"/>
</dbReference>
<dbReference type="InterPro" id="IPR025836">
    <property type="entry name" value="Zn_knuckle_CX2CX4HX4C"/>
</dbReference>
<feature type="compositionally biased region" description="Basic and acidic residues" evidence="1">
    <location>
        <begin position="236"/>
        <end position="249"/>
    </location>
</feature>
<gene>
    <name evidence="4" type="ORF">F2Q69_00026237</name>
</gene>
<accession>A0A8S9S8L2</accession>
<dbReference type="PANTHER" id="PTHR31286:SF178">
    <property type="entry name" value="DUF4283 DOMAIN-CONTAINING PROTEIN"/>
    <property type="match status" value="1"/>
</dbReference>
<dbReference type="InterPro" id="IPR040256">
    <property type="entry name" value="At4g02000-like"/>
</dbReference>
<feature type="domain" description="Zinc knuckle CX2CX4HX4C" evidence="3">
    <location>
        <begin position="179"/>
        <end position="226"/>
    </location>
</feature>
<evidence type="ECO:0000259" key="2">
    <source>
        <dbReference type="Pfam" id="PF14111"/>
    </source>
</evidence>